<dbReference type="GO" id="GO:0003677">
    <property type="term" value="F:DNA binding"/>
    <property type="evidence" value="ECO:0007669"/>
    <property type="project" value="UniProtKB-KW"/>
</dbReference>
<keyword evidence="1" id="KW-0805">Transcription regulation</keyword>
<dbReference type="AlphaFoldDB" id="A0A0W1AA77"/>
<feature type="domain" description="HTH luxR-type" evidence="4">
    <location>
        <begin position="198"/>
        <end position="263"/>
    </location>
</feature>
<gene>
    <name evidence="5" type="ORF">Lwor_1869</name>
</gene>
<dbReference type="PANTHER" id="PTHR44688:SF16">
    <property type="entry name" value="DNA-BINDING TRANSCRIPTIONAL ACTIVATOR DEVR_DOSR"/>
    <property type="match status" value="1"/>
</dbReference>
<dbReference type="GO" id="GO:0006355">
    <property type="term" value="P:regulation of DNA-templated transcription"/>
    <property type="evidence" value="ECO:0007669"/>
    <property type="project" value="InterPro"/>
</dbReference>
<dbReference type="EMBL" id="LNZC01000022">
    <property type="protein sequence ID" value="KTD77987.1"/>
    <property type="molecule type" value="Genomic_DNA"/>
</dbReference>
<accession>A0A0W1AA77</accession>
<dbReference type="STRING" id="45076.Lwor_1869"/>
<reference evidence="5 6" key="1">
    <citation type="submission" date="2015-11" db="EMBL/GenBank/DDBJ databases">
        <title>Genomic analysis of 38 Legionella species identifies large and diverse effector repertoires.</title>
        <authorList>
            <person name="Burstein D."/>
            <person name="Amaro F."/>
            <person name="Zusman T."/>
            <person name="Lifshitz Z."/>
            <person name="Cohen O."/>
            <person name="Gilbert J.A."/>
            <person name="Pupko T."/>
            <person name="Shuman H.A."/>
            <person name="Segal G."/>
        </authorList>
    </citation>
    <scope>NUCLEOTIDE SEQUENCE [LARGE SCALE GENOMIC DNA]</scope>
    <source>
        <strain evidence="5 6">ATCC 49508</strain>
    </source>
</reference>
<dbReference type="Pfam" id="PF00196">
    <property type="entry name" value="GerE"/>
    <property type="match status" value="1"/>
</dbReference>
<dbReference type="PROSITE" id="PS50043">
    <property type="entry name" value="HTH_LUXR_2"/>
    <property type="match status" value="1"/>
</dbReference>
<name>A0A0W1AA77_9GAMM</name>
<protein>
    <submittedName>
        <fullName evidence="5">LuxR family transcriptional regulator</fullName>
    </submittedName>
</protein>
<dbReference type="InterPro" id="IPR000792">
    <property type="entry name" value="Tscrpt_reg_LuxR_C"/>
</dbReference>
<dbReference type="Proteomes" id="UP000054662">
    <property type="component" value="Unassembled WGS sequence"/>
</dbReference>
<evidence type="ECO:0000313" key="6">
    <source>
        <dbReference type="Proteomes" id="UP000054662"/>
    </source>
</evidence>
<sequence length="275" mass="31526">MTALSDLYRKVTSVPEHGLMLRSVAPLYSCFGVNNFYYVRVTSSGHYSGLSSHDSWHEYFCANIATIGKSPFLKHPDLVKPGINLLKNTDDPLLKKTLHTAWHEYGINFTLNIMKKIPEGIEAFGWGTDFNDPRAEERQLNDLPLLNQFIHYFYEHNQKLIRLAHEYQVDVSSFLDTELHDTYKVAVKNKKKLLEHLGFSAVLSLTSRELETLNYLAHGFSAKYIAQQLRLSPRTVEDHVGTIKAKLNCQTRLELIRRTQEIASILFVIDDVITS</sequence>
<evidence type="ECO:0000256" key="2">
    <source>
        <dbReference type="ARBA" id="ARBA00023125"/>
    </source>
</evidence>
<evidence type="ECO:0000259" key="4">
    <source>
        <dbReference type="PROSITE" id="PS50043"/>
    </source>
</evidence>
<organism evidence="5 6">
    <name type="scientific">Legionella worsleiensis</name>
    <dbReference type="NCBI Taxonomy" id="45076"/>
    <lineage>
        <taxon>Bacteria</taxon>
        <taxon>Pseudomonadati</taxon>
        <taxon>Pseudomonadota</taxon>
        <taxon>Gammaproteobacteria</taxon>
        <taxon>Legionellales</taxon>
        <taxon>Legionellaceae</taxon>
        <taxon>Legionella</taxon>
    </lineage>
</organism>
<comment type="caution">
    <text evidence="5">The sequence shown here is derived from an EMBL/GenBank/DDBJ whole genome shotgun (WGS) entry which is preliminary data.</text>
</comment>
<evidence type="ECO:0000256" key="3">
    <source>
        <dbReference type="ARBA" id="ARBA00023163"/>
    </source>
</evidence>
<dbReference type="InterPro" id="IPR036388">
    <property type="entry name" value="WH-like_DNA-bd_sf"/>
</dbReference>
<dbReference type="PANTHER" id="PTHR44688">
    <property type="entry name" value="DNA-BINDING TRANSCRIPTIONAL ACTIVATOR DEVR_DOSR"/>
    <property type="match status" value="1"/>
</dbReference>
<keyword evidence="6" id="KW-1185">Reference proteome</keyword>
<dbReference type="RefSeq" id="WP_058493648.1">
    <property type="nucleotide sequence ID" value="NZ_CBCRUR010000015.1"/>
</dbReference>
<dbReference type="OrthoDB" id="5637914at2"/>
<dbReference type="PATRIC" id="fig|45076.6.peg.2036"/>
<evidence type="ECO:0000313" key="5">
    <source>
        <dbReference type="EMBL" id="KTD77987.1"/>
    </source>
</evidence>
<proteinExistence type="predicted"/>
<evidence type="ECO:0000256" key="1">
    <source>
        <dbReference type="ARBA" id="ARBA00023015"/>
    </source>
</evidence>
<dbReference type="SMART" id="SM00421">
    <property type="entry name" value="HTH_LUXR"/>
    <property type="match status" value="1"/>
</dbReference>
<dbReference type="CDD" id="cd06170">
    <property type="entry name" value="LuxR_C_like"/>
    <property type="match status" value="1"/>
</dbReference>
<keyword evidence="3" id="KW-0804">Transcription</keyword>
<dbReference type="Gene3D" id="1.10.10.10">
    <property type="entry name" value="Winged helix-like DNA-binding domain superfamily/Winged helix DNA-binding domain"/>
    <property type="match status" value="1"/>
</dbReference>
<dbReference type="InterPro" id="IPR016032">
    <property type="entry name" value="Sig_transdc_resp-reg_C-effctor"/>
</dbReference>
<keyword evidence="2" id="KW-0238">DNA-binding</keyword>
<dbReference type="SUPFAM" id="SSF46894">
    <property type="entry name" value="C-terminal effector domain of the bipartite response regulators"/>
    <property type="match status" value="1"/>
</dbReference>
<dbReference type="PRINTS" id="PR00038">
    <property type="entry name" value="HTHLUXR"/>
</dbReference>